<evidence type="ECO:0000313" key="2">
    <source>
        <dbReference type="EMBL" id="GLB37819.1"/>
    </source>
</evidence>
<organism evidence="2 3">
    <name type="scientific">Lyophyllum shimeji</name>
    <name type="common">Hon-shimeji</name>
    <name type="synonym">Tricholoma shimeji</name>
    <dbReference type="NCBI Taxonomy" id="47721"/>
    <lineage>
        <taxon>Eukaryota</taxon>
        <taxon>Fungi</taxon>
        <taxon>Dikarya</taxon>
        <taxon>Basidiomycota</taxon>
        <taxon>Agaricomycotina</taxon>
        <taxon>Agaricomycetes</taxon>
        <taxon>Agaricomycetidae</taxon>
        <taxon>Agaricales</taxon>
        <taxon>Tricholomatineae</taxon>
        <taxon>Lyophyllaceae</taxon>
        <taxon>Lyophyllum</taxon>
    </lineage>
</organism>
<evidence type="ECO:0000256" key="1">
    <source>
        <dbReference type="SAM" id="MobiDB-lite"/>
    </source>
</evidence>
<dbReference type="OrthoDB" id="3262732at2759"/>
<evidence type="ECO:0000313" key="3">
    <source>
        <dbReference type="Proteomes" id="UP001063166"/>
    </source>
</evidence>
<reference evidence="2" key="1">
    <citation type="submission" date="2022-07" db="EMBL/GenBank/DDBJ databases">
        <title>The genome of Lyophyllum shimeji provides insight into the initial evolution of ectomycorrhizal fungal genome.</title>
        <authorList>
            <person name="Kobayashi Y."/>
            <person name="Shibata T."/>
            <person name="Hirakawa H."/>
            <person name="Shigenobu S."/>
            <person name="Nishiyama T."/>
            <person name="Yamada A."/>
            <person name="Hasebe M."/>
            <person name="Kawaguchi M."/>
        </authorList>
    </citation>
    <scope>NUCLEOTIDE SEQUENCE</scope>
    <source>
        <strain evidence="2">AT787</strain>
    </source>
</reference>
<sequence length="144" mass="16154">MVLNGPSKPRRYDVTLAGLNMERHHHAPPEQMPYKRRPAQLLPSQFQMTYSVESSHQRYSSELAAYTLKQFSAARTALDNHKAAAAKLPASHSYDYRVPRSTSSDSNSPSPQSPAIQSPASTLPAEFTFHFRQILYPPSIPYPV</sequence>
<keyword evidence="3" id="KW-1185">Reference proteome</keyword>
<accession>A0A9P3PLT8</accession>
<proteinExistence type="predicted"/>
<gene>
    <name evidence="2" type="ORF">LshimejAT787_0408700</name>
</gene>
<dbReference type="EMBL" id="BRPK01000004">
    <property type="protein sequence ID" value="GLB37819.1"/>
    <property type="molecule type" value="Genomic_DNA"/>
</dbReference>
<dbReference type="Proteomes" id="UP001063166">
    <property type="component" value="Unassembled WGS sequence"/>
</dbReference>
<name>A0A9P3PLT8_LYOSH</name>
<feature type="compositionally biased region" description="Low complexity" evidence="1">
    <location>
        <begin position="99"/>
        <end position="119"/>
    </location>
</feature>
<comment type="caution">
    <text evidence="2">The sequence shown here is derived from an EMBL/GenBank/DDBJ whole genome shotgun (WGS) entry which is preliminary data.</text>
</comment>
<dbReference type="AlphaFoldDB" id="A0A9P3PLT8"/>
<feature type="region of interest" description="Disordered" evidence="1">
    <location>
        <begin position="82"/>
        <end position="119"/>
    </location>
</feature>
<protein>
    <submittedName>
        <fullName evidence="2">Uncharacterized protein</fullName>
    </submittedName>
</protein>